<comment type="caution">
    <text evidence="2">The sequence shown here is derived from an EMBL/GenBank/DDBJ whole genome shotgun (WGS) entry which is preliminary data.</text>
</comment>
<feature type="transmembrane region" description="Helical" evidence="1">
    <location>
        <begin position="168"/>
        <end position="192"/>
    </location>
</feature>
<accession>A0A2G3E594</accession>
<gene>
    <name evidence="2" type="ORF">CSX02_02620</name>
</gene>
<dbReference type="InterPro" id="IPR046555">
    <property type="entry name" value="DUF6709"/>
</dbReference>
<reference evidence="2 3" key="1">
    <citation type="submission" date="2017-10" db="EMBL/GenBank/DDBJ databases">
        <title>Resolving the taxonomy of Roseburia spp., Eubacterium rectale and Agathobacter spp. through phylogenomic analysis.</title>
        <authorList>
            <person name="Sheridan P.O."/>
            <person name="Walker A.W."/>
            <person name="Duncan S.H."/>
            <person name="Scott K.P."/>
            <person name="Toole P.W.O."/>
            <person name="Luis P."/>
            <person name="Flint H.J."/>
        </authorList>
    </citation>
    <scope>NUCLEOTIDE SEQUENCE [LARGE SCALE GENOMIC DNA]</scope>
    <source>
        <strain evidence="2 3">JK623</strain>
    </source>
</reference>
<dbReference type="Proteomes" id="UP000224563">
    <property type="component" value="Unassembled WGS sequence"/>
</dbReference>
<name>A0A2G3E594_9FIRM</name>
<proteinExistence type="predicted"/>
<keyword evidence="1" id="KW-0812">Transmembrane</keyword>
<sequence length="347" mass="40441">MIENYEHYITKNIRAYYKRRIWMPLIYIVILGICWFVFSMSSILKPINLSADADLEYFYQKESHYVNATFHDLHFTGYIATARGDTQGYYYYVPWGDSVAIVLLSPKTCEQGIPNIEKLHVNGKLQEGAESYQKLLNKLAEDLKWTESGIENEVPAVYFSEPANQYRLTYILFAVYFATLLFAVLSLIMYLIHIIFPVTAPACSNLVVFGNPRKLLEEAEEELATLPQLATEDMFITEHYFIMTSPVGNAIVPISQILWIYKHSTLHKFLWYHFSISYTMHIYANKHFYFHCPKNIKSDIDGIMDYLAEANHEIVVGFSEKNRLAVQAKYEKPFHVEKIVAFLRKRI</sequence>
<dbReference type="AlphaFoldDB" id="A0A2G3E594"/>
<dbReference type="Pfam" id="PF20456">
    <property type="entry name" value="DUF6709"/>
    <property type="match status" value="1"/>
</dbReference>
<evidence type="ECO:0000256" key="1">
    <source>
        <dbReference type="SAM" id="Phobius"/>
    </source>
</evidence>
<keyword evidence="1" id="KW-1133">Transmembrane helix</keyword>
<dbReference type="RefSeq" id="WP_099385531.1">
    <property type="nucleotide sequence ID" value="NZ_JANSWH010000051.1"/>
</dbReference>
<dbReference type="EMBL" id="PDYG01000008">
    <property type="protein sequence ID" value="PHU38448.1"/>
    <property type="molecule type" value="Genomic_DNA"/>
</dbReference>
<reference evidence="2 3" key="2">
    <citation type="submission" date="2017-10" db="EMBL/GenBank/DDBJ databases">
        <authorList>
            <person name="Banno H."/>
            <person name="Chua N.-H."/>
        </authorList>
    </citation>
    <scope>NUCLEOTIDE SEQUENCE [LARGE SCALE GENOMIC DNA]</scope>
    <source>
        <strain evidence="2 3">JK623</strain>
    </source>
</reference>
<feature type="transmembrane region" description="Helical" evidence="1">
    <location>
        <begin position="21"/>
        <end position="44"/>
    </location>
</feature>
<organism evidence="2 3">
    <name type="scientific">Agathobacter ruminis</name>
    <dbReference type="NCBI Taxonomy" id="1712665"/>
    <lineage>
        <taxon>Bacteria</taxon>
        <taxon>Bacillati</taxon>
        <taxon>Bacillota</taxon>
        <taxon>Clostridia</taxon>
        <taxon>Lachnospirales</taxon>
        <taxon>Lachnospiraceae</taxon>
        <taxon>Agathobacter</taxon>
    </lineage>
</organism>
<evidence type="ECO:0000313" key="3">
    <source>
        <dbReference type="Proteomes" id="UP000224563"/>
    </source>
</evidence>
<keyword evidence="1" id="KW-0472">Membrane</keyword>
<evidence type="ECO:0000313" key="2">
    <source>
        <dbReference type="EMBL" id="PHU38448.1"/>
    </source>
</evidence>
<protein>
    <submittedName>
        <fullName evidence="2">Uncharacterized protein</fullName>
    </submittedName>
</protein>
<keyword evidence="3" id="KW-1185">Reference proteome</keyword>